<dbReference type="Pfam" id="PF17482">
    <property type="entry name" value="Phage_sheath_1C"/>
    <property type="match status" value="1"/>
</dbReference>
<organism evidence="4">
    <name type="scientific">marine metagenome</name>
    <dbReference type="NCBI Taxonomy" id="408172"/>
    <lineage>
        <taxon>unclassified sequences</taxon>
        <taxon>metagenomes</taxon>
        <taxon>ecological metagenomes</taxon>
    </lineage>
</organism>
<protein>
    <recommendedName>
        <fullName evidence="5">Tail sheath protein subtilisin-like domain-containing protein</fullName>
    </recommendedName>
</protein>
<dbReference type="PANTHER" id="PTHR35861:SF1">
    <property type="entry name" value="PHAGE TAIL SHEATH PROTEIN"/>
    <property type="match status" value="1"/>
</dbReference>
<feature type="non-terminal residue" evidence="4">
    <location>
        <position position="630"/>
    </location>
</feature>
<evidence type="ECO:0008006" key="5">
    <source>
        <dbReference type="Google" id="ProtNLM"/>
    </source>
</evidence>
<gene>
    <name evidence="4" type="ORF">METZ01_LOCUS180275</name>
</gene>
<comment type="similarity">
    <text evidence="1">Belongs to the myoviridae tail sheath protein family.</text>
</comment>
<dbReference type="InterPro" id="IPR052042">
    <property type="entry name" value="Tail_sheath_structural"/>
</dbReference>
<name>A0A382CP73_9ZZZZ</name>
<accession>A0A382CP73</accession>
<dbReference type="InterPro" id="IPR035089">
    <property type="entry name" value="Phage_sheath_subtilisin"/>
</dbReference>
<dbReference type="Gene3D" id="3.40.50.11780">
    <property type="match status" value="2"/>
</dbReference>
<feature type="domain" description="Tail sheath protein subtilisin-like" evidence="2">
    <location>
        <begin position="399"/>
        <end position="546"/>
    </location>
</feature>
<proteinExistence type="inferred from homology"/>
<dbReference type="PANTHER" id="PTHR35861">
    <property type="match status" value="1"/>
</dbReference>
<feature type="domain" description="Tail sheath protein C-terminal" evidence="3">
    <location>
        <begin position="549"/>
        <end position="629"/>
    </location>
</feature>
<dbReference type="InterPro" id="IPR020287">
    <property type="entry name" value="Tail_sheath_C"/>
</dbReference>
<evidence type="ECO:0000313" key="4">
    <source>
        <dbReference type="EMBL" id="SVB27421.1"/>
    </source>
</evidence>
<sequence length="630" mass="67442">MTFQVSPGVQVKEIDLTNVVPAVSSTTGAFAGQFRWGPVDEVVTVSDSKGLVDNFSSPAATDAAAEDFYSAESFLKYGSSLRVVRVAANGLYSANGAGHATTLLKNYSAYETTYENLSQSGTVGRWVARNGGTLGNSLKVSVCASANGFFNDAVTTVSANEAIGQTTISVTASNVFAVRDIIRFAGHVTDYRITEITNGTTIVVESLGQPAGTGLTVAVGNAVNIDRYWEFHSYFSKAPAKSAGALNAGAGNDEIHVVVVDEDGVISGTAHTVLETYGFVSCASDAKDGQGASSYYRNVIRDQSDWVYLAGHSTSIFTAANEDITLAESVSDTFARPSAPINDSLSGGADGRSGTALEKYSAWTTHFQDAETVDISFLIVGSTRTDNGSGVDQDLLADWTTMTNQAINLTEARKDCIAVTSPRRSDVVNVTSESTQSSNVKTTGDTATSSSYALMDSTWVYQYDRFNDRYVWVPACGHTAGIMARADLLRDAWFSPAGFSRGQYLGITKLAFNPKQASRDDLYSARINPVVTFPGQGTLLYGDKTMLSTPSAFDRINVRRLFIVLEKAIATAAKAQLFEFNDSFTRAQFRAAVEPFLRDVKNRRGVVDFSVLCDETNNTGAVIDSNQFVA</sequence>
<evidence type="ECO:0000259" key="3">
    <source>
        <dbReference type="Pfam" id="PF17482"/>
    </source>
</evidence>
<dbReference type="Pfam" id="PF04984">
    <property type="entry name" value="Phage_sheath_1"/>
    <property type="match status" value="1"/>
</dbReference>
<reference evidence="4" key="1">
    <citation type="submission" date="2018-05" db="EMBL/GenBank/DDBJ databases">
        <authorList>
            <person name="Lanie J.A."/>
            <person name="Ng W.-L."/>
            <person name="Kazmierczak K.M."/>
            <person name="Andrzejewski T.M."/>
            <person name="Davidsen T.M."/>
            <person name="Wayne K.J."/>
            <person name="Tettelin H."/>
            <person name="Glass J.I."/>
            <person name="Rusch D."/>
            <person name="Podicherti R."/>
            <person name="Tsui H.-C.T."/>
            <person name="Winkler M.E."/>
        </authorList>
    </citation>
    <scope>NUCLEOTIDE SEQUENCE</scope>
</reference>
<dbReference type="EMBL" id="UINC01035272">
    <property type="protein sequence ID" value="SVB27421.1"/>
    <property type="molecule type" value="Genomic_DNA"/>
</dbReference>
<dbReference type="AlphaFoldDB" id="A0A382CP73"/>
<evidence type="ECO:0000259" key="2">
    <source>
        <dbReference type="Pfam" id="PF04984"/>
    </source>
</evidence>
<evidence type="ECO:0000256" key="1">
    <source>
        <dbReference type="ARBA" id="ARBA00008005"/>
    </source>
</evidence>